<dbReference type="Pfam" id="PF00563">
    <property type="entry name" value="EAL"/>
    <property type="match status" value="1"/>
</dbReference>
<dbReference type="NCBIfam" id="TIGR00254">
    <property type="entry name" value="GGDEF"/>
    <property type="match status" value="1"/>
</dbReference>
<keyword evidence="2" id="KW-1133">Transmembrane helix</keyword>
<dbReference type="CDD" id="cd00130">
    <property type="entry name" value="PAS"/>
    <property type="match status" value="2"/>
</dbReference>
<feature type="domain" description="PAC" evidence="4">
    <location>
        <begin position="453"/>
        <end position="505"/>
    </location>
</feature>
<dbReference type="CDD" id="cd01949">
    <property type="entry name" value="GGDEF"/>
    <property type="match status" value="1"/>
</dbReference>
<dbReference type="Gene3D" id="3.30.450.20">
    <property type="entry name" value="PAS domain"/>
    <property type="match status" value="2"/>
</dbReference>
<dbReference type="InterPro" id="IPR043128">
    <property type="entry name" value="Rev_trsase/Diguanyl_cyclase"/>
</dbReference>
<dbReference type="PROSITE" id="PS50113">
    <property type="entry name" value="PAC"/>
    <property type="match status" value="2"/>
</dbReference>
<dbReference type="InterPro" id="IPR001633">
    <property type="entry name" value="EAL_dom"/>
</dbReference>
<proteinExistence type="predicted"/>
<evidence type="ECO:0000259" key="5">
    <source>
        <dbReference type="PROSITE" id="PS50883"/>
    </source>
</evidence>
<dbReference type="PROSITE" id="PS50112">
    <property type="entry name" value="PAS"/>
    <property type="match status" value="1"/>
</dbReference>
<feature type="domain" description="PAS" evidence="3">
    <location>
        <begin position="375"/>
        <end position="448"/>
    </location>
</feature>
<dbReference type="SMART" id="SM00052">
    <property type="entry name" value="EAL"/>
    <property type="match status" value="1"/>
</dbReference>
<accession>A0A4R0YGW8</accession>
<evidence type="ECO:0000259" key="4">
    <source>
        <dbReference type="PROSITE" id="PS50113"/>
    </source>
</evidence>
<dbReference type="InterPro" id="IPR000014">
    <property type="entry name" value="PAS"/>
</dbReference>
<dbReference type="CDD" id="cd01948">
    <property type="entry name" value="EAL"/>
    <property type="match status" value="1"/>
</dbReference>
<dbReference type="InterPro" id="IPR013655">
    <property type="entry name" value="PAS_fold_3"/>
</dbReference>
<reference evidence="7 8" key="1">
    <citation type="submission" date="2019-02" db="EMBL/GenBank/DDBJ databases">
        <title>Dyella amyloliquefaciens sp. nov., isolated from forest soil.</title>
        <authorList>
            <person name="Gao Z.-H."/>
            <person name="Qiu L.-H."/>
        </authorList>
    </citation>
    <scope>NUCLEOTIDE SEQUENCE [LARGE SCALE GENOMIC DNA]</scope>
    <source>
        <strain evidence="7 8">KACC 12747</strain>
    </source>
</reference>
<dbReference type="SUPFAM" id="SSF55073">
    <property type="entry name" value="Nucleotide cyclase"/>
    <property type="match status" value="1"/>
</dbReference>
<dbReference type="InterPro" id="IPR013767">
    <property type="entry name" value="PAS_fold"/>
</dbReference>
<evidence type="ECO:0000256" key="1">
    <source>
        <dbReference type="ARBA" id="ARBA00001946"/>
    </source>
</evidence>
<dbReference type="Gene3D" id="3.30.70.270">
    <property type="match status" value="1"/>
</dbReference>
<dbReference type="AlphaFoldDB" id="A0A4R0YGW8"/>
<dbReference type="SMART" id="SM00267">
    <property type="entry name" value="GGDEF"/>
    <property type="match status" value="1"/>
</dbReference>
<dbReference type="RefSeq" id="WP_131152406.1">
    <property type="nucleotide sequence ID" value="NZ_SJTG01000004.1"/>
</dbReference>
<keyword evidence="2" id="KW-0472">Membrane</keyword>
<dbReference type="InterPro" id="IPR029787">
    <property type="entry name" value="Nucleotide_cyclase"/>
</dbReference>
<evidence type="ECO:0000259" key="6">
    <source>
        <dbReference type="PROSITE" id="PS50887"/>
    </source>
</evidence>
<dbReference type="Pfam" id="PF00989">
    <property type="entry name" value="PAS"/>
    <property type="match status" value="1"/>
</dbReference>
<dbReference type="PROSITE" id="PS50883">
    <property type="entry name" value="EAL"/>
    <property type="match status" value="1"/>
</dbReference>
<dbReference type="GO" id="GO:0006355">
    <property type="term" value="P:regulation of DNA-templated transcription"/>
    <property type="evidence" value="ECO:0007669"/>
    <property type="project" value="InterPro"/>
</dbReference>
<dbReference type="FunFam" id="3.30.70.270:FF:000001">
    <property type="entry name" value="Diguanylate cyclase domain protein"/>
    <property type="match status" value="1"/>
</dbReference>
<dbReference type="SMART" id="SM00091">
    <property type="entry name" value="PAS"/>
    <property type="match status" value="2"/>
</dbReference>
<keyword evidence="8" id="KW-1185">Reference proteome</keyword>
<comment type="caution">
    <text evidence="7">The sequence shown here is derived from an EMBL/GenBank/DDBJ whole genome shotgun (WGS) entry which is preliminary data.</text>
</comment>
<dbReference type="EMBL" id="SJTG01000004">
    <property type="protein sequence ID" value="TCI07652.1"/>
    <property type="molecule type" value="Genomic_DNA"/>
</dbReference>
<dbReference type="InterPro" id="IPR035919">
    <property type="entry name" value="EAL_sf"/>
</dbReference>
<dbReference type="Proteomes" id="UP000291822">
    <property type="component" value="Unassembled WGS sequence"/>
</dbReference>
<dbReference type="SUPFAM" id="SSF55785">
    <property type="entry name" value="PYP-like sensor domain (PAS domain)"/>
    <property type="match status" value="2"/>
</dbReference>
<gene>
    <name evidence="7" type="ORF">EZM97_23490</name>
</gene>
<feature type="domain" description="GGDEF" evidence="6">
    <location>
        <begin position="537"/>
        <end position="670"/>
    </location>
</feature>
<dbReference type="InterPro" id="IPR052155">
    <property type="entry name" value="Biofilm_reg_signaling"/>
</dbReference>
<dbReference type="Pfam" id="PF00990">
    <property type="entry name" value="GGDEF"/>
    <property type="match status" value="1"/>
</dbReference>
<dbReference type="InterPro" id="IPR000160">
    <property type="entry name" value="GGDEF_dom"/>
</dbReference>
<evidence type="ECO:0000313" key="8">
    <source>
        <dbReference type="Proteomes" id="UP000291822"/>
    </source>
</evidence>
<dbReference type="PANTHER" id="PTHR44757">
    <property type="entry name" value="DIGUANYLATE CYCLASE DGCP"/>
    <property type="match status" value="1"/>
</dbReference>
<keyword evidence="2" id="KW-0812">Transmembrane</keyword>
<name>A0A4R0YGW8_9GAMM</name>
<evidence type="ECO:0000256" key="2">
    <source>
        <dbReference type="SAM" id="Phobius"/>
    </source>
</evidence>
<organism evidence="7 8">
    <name type="scientific">Dyella soli</name>
    <dbReference type="NCBI Taxonomy" id="522319"/>
    <lineage>
        <taxon>Bacteria</taxon>
        <taxon>Pseudomonadati</taxon>
        <taxon>Pseudomonadota</taxon>
        <taxon>Gammaproteobacteria</taxon>
        <taxon>Lysobacterales</taxon>
        <taxon>Rhodanobacteraceae</taxon>
        <taxon>Dyella</taxon>
    </lineage>
</organism>
<dbReference type="SMART" id="SM00086">
    <property type="entry name" value="PAC"/>
    <property type="match status" value="2"/>
</dbReference>
<dbReference type="PANTHER" id="PTHR44757:SF4">
    <property type="entry name" value="DIGUANYLATE CYCLASE DGCE-RELATED"/>
    <property type="match status" value="1"/>
</dbReference>
<dbReference type="GO" id="GO:0003824">
    <property type="term" value="F:catalytic activity"/>
    <property type="evidence" value="ECO:0007669"/>
    <property type="project" value="UniProtKB-ARBA"/>
</dbReference>
<dbReference type="InterPro" id="IPR000700">
    <property type="entry name" value="PAS-assoc_C"/>
</dbReference>
<dbReference type="PROSITE" id="PS50887">
    <property type="entry name" value="GGDEF"/>
    <property type="match status" value="1"/>
</dbReference>
<sequence>MRGQGRGAVPLGKSGRATEIVVPFVVVVLVMIGMCAVSMDIMSGARAFVGGESRWSKGQKLAVLHLERYLSSYAESDYRDYLDAIAIPLGDRRARDELDKPKPDDDIVRTEFERGGIADDDIPGMSRLYRHFSDMAPIHRAVLIWREGDRRIDELVAIGHEVRARYLRGDHDREWTENTLEHIRRIDARLTPLEEAFSEALGKASRQTANLLRWLIGLTGCLMVLVAAGRTRRLLADRAKVARALQASEDRFQLAVDGSSDGIWDWDRRNRRLYLSPRLQDMLDVHTPEPCAPELVFGRLHPQDRIVARRIVLAHVRHGSPLDVQFRIDGTHGDFRWFHARGTSLRDGRGTSTRMAGSVTEITEKRLADALLYAEKERAEVTLQSIGDAVITTNAAGLIAYLNPSAERLTGRNGADAVGRDVSDICRVVDEATLERLPDPFAQVLRECAPWSSVGKLLLERVDGTLMGVDITATPIRDRNGGIDGAVLIIRDVSSDREHAAMLSYQASHDGLTGLINRREFERRLALATRVAAESTQPLTVLYLDLDQFKVINDTCSHAAGDELLRQIAALFTKEVRQTDAVARLGGDEFVVLLENCGADDGMKIAENLRMSVGDLHFAFRDRAFSLSASIGLVSLVGDRLTREDILGAADAACHLAKEKGRNRVQAYHLGDDEVATRQSEMGWVSRIQAALTDDRFVLLAQEIIDLRGPGQGHHVELLLRMVEEDGALIPPRAFIPAAERYGLMPSIDRWVVDAAFGTLRHRLEHQPAQVPDICAINLSGMSLCEDGFSDFLRRQFIAHRVPPSSICFEITETAAISSLSRATVFINEMRALGCRFSLDDFGAGMSSFTYLKHLPVDFVKIDGSFVKDMIDDPTDLAMVQAINNIGHVTGKLTIAECVSCPELLLQVERMGIDFAQGFAISAPLMFTPRPSRRQCAIALDEPA</sequence>
<evidence type="ECO:0000313" key="7">
    <source>
        <dbReference type="EMBL" id="TCI07652.1"/>
    </source>
</evidence>
<protein>
    <submittedName>
        <fullName evidence="7">EAL domain-containing protein</fullName>
    </submittedName>
</protein>
<feature type="domain" description="PAC" evidence="4">
    <location>
        <begin position="322"/>
        <end position="374"/>
    </location>
</feature>
<dbReference type="InterPro" id="IPR035965">
    <property type="entry name" value="PAS-like_dom_sf"/>
</dbReference>
<feature type="transmembrane region" description="Helical" evidence="2">
    <location>
        <begin position="20"/>
        <end position="39"/>
    </location>
</feature>
<dbReference type="SUPFAM" id="SSF141868">
    <property type="entry name" value="EAL domain-like"/>
    <property type="match status" value="1"/>
</dbReference>
<dbReference type="InterPro" id="IPR001610">
    <property type="entry name" value="PAC"/>
</dbReference>
<comment type="cofactor">
    <cofactor evidence="1">
        <name>Mg(2+)</name>
        <dbReference type="ChEBI" id="CHEBI:18420"/>
    </cofactor>
</comment>
<feature type="domain" description="EAL" evidence="5">
    <location>
        <begin position="681"/>
        <end position="938"/>
    </location>
</feature>
<dbReference type="Pfam" id="PF08447">
    <property type="entry name" value="PAS_3"/>
    <property type="match status" value="1"/>
</dbReference>
<dbReference type="NCBIfam" id="TIGR00229">
    <property type="entry name" value="sensory_box"/>
    <property type="match status" value="1"/>
</dbReference>
<dbReference type="Gene3D" id="3.20.20.450">
    <property type="entry name" value="EAL domain"/>
    <property type="match status" value="1"/>
</dbReference>
<evidence type="ECO:0000259" key="3">
    <source>
        <dbReference type="PROSITE" id="PS50112"/>
    </source>
</evidence>